<dbReference type="Proteomes" id="UP000595254">
    <property type="component" value="Chromosome"/>
</dbReference>
<proteinExistence type="predicted"/>
<dbReference type="Pfam" id="PF14568">
    <property type="entry name" value="SUKH_6"/>
    <property type="match status" value="1"/>
</dbReference>
<feature type="domain" description="Knr4/Smi1-like" evidence="1">
    <location>
        <begin position="17"/>
        <end position="147"/>
    </location>
</feature>
<sequence length="276" mass="32158">MNIELWEEEYDEFYKGEINLDILEKIQEELNLPLPESYINLMNKRNGFYLMKKYFPTTIPNSWANNSVHIDYLYGIGENPGILDSNELRKEWGIRSKKLLILSVNAPMFICLDYRNTRKKEPSVTFIDVEQSQEIKLANSFQEFINGLVDNIEEGYIDADEPLSQQQIQDYYTMIDDVMANGKPKQIDRVFTKILSTNVELIRYMVEKMRQHENTRVHYYLLLFLWCCAEGDNAGTLSDDYLLEVLTELASSKNKEVKAIASGNLSKLYKRLNSVG</sequence>
<name>A0A974NM24_PERPY</name>
<dbReference type="RefSeq" id="WP_051387731.1">
    <property type="nucleotide sequence ID" value="NZ_CP068053.1"/>
</dbReference>
<dbReference type="KEGG" id="ppsr:I6J18_22750"/>
<evidence type="ECO:0000313" key="2">
    <source>
        <dbReference type="EMBL" id="QQT00349.1"/>
    </source>
</evidence>
<dbReference type="Gene3D" id="3.40.1580.10">
    <property type="entry name" value="SMI1/KNR4-like"/>
    <property type="match status" value="1"/>
</dbReference>
<reference evidence="2 3" key="1">
    <citation type="submission" date="2021-01" db="EMBL/GenBank/DDBJ databases">
        <title>FDA dAtabase for Regulatory Grade micrObial Sequences (FDA-ARGOS): Supporting development and validation of Infectious Disease Dx tests.</title>
        <authorList>
            <person name="Nelson B."/>
            <person name="Plummer A."/>
            <person name="Tallon L."/>
            <person name="Sadzewicz L."/>
            <person name="Zhao X."/>
            <person name="Boylan J."/>
            <person name="Ott S."/>
            <person name="Bowen H."/>
            <person name="Vavikolanu K."/>
            <person name="Mehta A."/>
            <person name="Aluvathingal J."/>
            <person name="Nadendla S."/>
            <person name="Myers T."/>
            <person name="Yan Y."/>
            <person name="Sichtig H."/>
        </authorList>
    </citation>
    <scope>NUCLEOTIDE SEQUENCE [LARGE SCALE GENOMIC DNA]</scope>
    <source>
        <strain evidence="2 3">FDAARGOS_1161</strain>
    </source>
</reference>
<dbReference type="InterPro" id="IPR037883">
    <property type="entry name" value="Knr4/Smi1-like_sf"/>
</dbReference>
<dbReference type="SUPFAM" id="SSF160631">
    <property type="entry name" value="SMI1/KNR4-like"/>
    <property type="match status" value="1"/>
</dbReference>
<accession>A0A974NM24</accession>
<dbReference type="EMBL" id="CP068053">
    <property type="protein sequence ID" value="QQT00349.1"/>
    <property type="molecule type" value="Genomic_DNA"/>
</dbReference>
<protein>
    <submittedName>
        <fullName evidence="2">SMI1/KNR4 family protein</fullName>
    </submittedName>
</protein>
<dbReference type="SMART" id="SM00860">
    <property type="entry name" value="SMI1_KNR4"/>
    <property type="match status" value="1"/>
</dbReference>
<dbReference type="InterPro" id="IPR018958">
    <property type="entry name" value="Knr4/Smi1-like_dom"/>
</dbReference>
<gene>
    <name evidence="2" type="ORF">I6J18_22750</name>
</gene>
<evidence type="ECO:0000313" key="3">
    <source>
        <dbReference type="Proteomes" id="UP000595254"/>
    </source>
</evidence>
<dbReference type="AlphaFoldDB" id="A0A974NM24"/>
<evidence type="ECO:0000259" key="1">
    <source>
        <dbReference type="SMART" id="SM00860"/>
    </source>
</evidence>
<organism evidence="2 3">
    <name type="scientific">Peribacillus psychrosaccharolyticus</name>
    <name type="common">Bacillus psychrosaccharolyticus</name>
    <dbReference type="NCBI Taxonomy" id="1407"/>
    <lineage>
        <taxon>Bacteria</taxon>
        <taxon>Bacillati</taxon>
        <taxon>Bacillota</taxon>
        <taxon>Bacilli</taxon>
        <taxon>Bacillales</taxon>
        <taxon>Bacillaceae</taxon>
        <taxon>Peribacillus</taxon>
    </lineage>
</organism>
<keyword evidence="3" id="KW-1185">Reference proteome</keyword>